<name>X1LGS1_9ZZZZ</name>
<evidence type="ECO:0000313" key="2">
    <source>
        <dbReference type="EMBL" id="GAI05016.1"/>
    </source>
</evidence>
<keyword evidence="1" id="KW-0812">Transmembrane</keyword>
<sequence>CLGSGLILLLILLVSVRIKDIITILILGIMFGAATTAIVSILQ</sequence>
<evidence type="ECO:0000256" key="1">
    <source>
        <dbReference type="SAM" id="Phobius"/>
    </source>
</evidence>
<feature type="non-terminal residue" evidence="2">
    <location>
        <position position="1"/>
    </location>
</feature>
<proteinExistence type="predicted"/>
<organism evidence="2">
    <name type="scientific">marine sediment metagenome</name>
    <dbReference type="NCBI Taxonomy" id="412755"/>
    <lineage>
        <taxon>unclassified sequences</taxon>
        <taxon>metagenomes</taxon>
        <taxon>ecological metagenomes</taxon>
    </lineage>
</organism>
<keyword evidence="1" id="KW-0472">Membrane</keyword>
<accession>X1LGS1</accession>
<feature type="transmembrane region" description="Helical" evidence="1">
    <location>
        <begin position="21"/>
        <end position="42"/>
    </location>
</feature>
<reference evidence="2" key="1">
    <citation type="journal article" date="2014" name="Front. Microbiol.">
        <title>High frequency of phylogenetically diverse reductive dehalogenase-homologous genes in deep subseafloor sedimentary metagenomes.</title>
        <authorList>
            <person name="Kawai M."/>
            <person name="Futagami T."/>
            <person name="Toyoda A."/>
            <person name="Takaki Y."/>
            <person name="Nishi S."/>
            <person name="Hori S."/>
            <person name="Arai W."/>
            <person name="Tsubouchi T."/>
            <person name="Morono Y."/>
            <person name="Uchiyama I."/>
            <person name="Ito T."/>
            <person name="Fujiyama A."/>
            <person name="Inagaki F."/>
            <person name="Takami H."/>
        </authorList>
    </citation>
    <scope>NUCLEOTIDE SEQUENCE</scope>
    <source>
        <strain evidence="2">Expedition CK06-06</strain>
    </source>
</reference>
<keyword evidence="1" id="KW-1133">Transmembrane helix</keyword>
<gene>
    <name evidence="2" type="ORF">S06H3_19311</name>
</gene>
<dbReference type="AlphaFoldDB" id="X1LGS1"/>
<dbReference type="EMBL" id="BARV01009872">
    <property type="protein sequence ID" value="GAI05016.1"/>
    <property type="molecule type" value="Genomic_DNA"/>
</dbReference>
<protein>
    <submittedName>
        <fullName evidence="2">Uncharacterized protein</fullName>
    </submittedName>
</protein>
<comment type="caution">
    <text evidence="2">The sequence shown here is derived from an EMBL/GenBank/DDBJ whole genome shotgun (WGS) entry which is preliminary data.</text>
</comment>